<evidence type="ECO:0000313" key="2">
    <source>
        <dbReference type="EMBL" id="KAG9460687.1"/>
    </source>
</evidence>
<evidence type="ECO:0000313" key="3">
    <source>
        <dbReference type="Proteomes" id="UP000770717"/>
    </source>
</evidence>
<accession>A0A8J6C255</accession>
<name>A0A8J6C255_ELECQ</name>
<sequence>MIRTPQPFLKLPDRRGSIRSYRRGFWHLLINLLLQSKILNSNRRIHLQKSKTSDPSVGIESHDSGSEGGWIYNDPQQIQDHPAPLQPK</sequence>
<reference evidence="2" key="1">
    <citation type="thesis" date="2020" institute="ProQuest LLC" country="789 East Eisenhower Parkway, Ann Arbor, MI, USA">
        <title>Comparative Genomics and Chromosome Evolution.</title>
        <authorList>
            <person name="Mudd A.B."/>
        </authorList>
    </citation>
    <scope>NUCLEOTIDE SEQUENCE</scope>
    <source>
        <strain evidence="2">HN-11 Male</strain>
        <tissue evidence="2">Kidney and liver</tissue>
    </source>
</reference>
<dbReference type="EMBL" id="WNTK01046696">
    <property type="protein sequence ID" value="KAG9460687.1"/>
    <property type="molecule type" value="Genomic_DNA"/>
</dbReference>
<gene>
    <name evidence="2" type="ORF">GDO78_020148</name>
</gene>
<evidence type="ECO:0000256" key="1">
    <source>
        <dbReference type="SAM" id="MobiDB-lite"/>
    </source>
</evidence>
<feature type="region of interest" description="Disordered" evidence="1">
    <location>
        <begin position="48"/>
        <end position="88"/>
    </location>
</feature>
<comment type="caution">
    <text evidence="2">The sequence shown here is derived from an EMBL/GenBank/DDBJ whole genome shotgun (WGS) entry which is preliminary data.</text>
</comment>
<organism evidence="2 3">
    <name type="scientific">Eleutherodactylus coqui</name>
    <name type="common">Puerto Rican coqui</name>
    <dbReference type="NCBI Taxonomy" id="57060"/>
    <lineage>
        <taxon>Eukaryota</taxon>
        <taxon>Metazoa</taxon>
        <taxon>Chordata</taxon>
        <taxon>Craniata</taxon>
        <taxon>Vertebrata</taxon>
        <taxon>Euteleostomi</taxon>
        <taxon>Amphibia</taxon>
        <taxon>Batrachia</taxon>
        <taxon>Anura</taxon>
        <taxon>Neobatrachia</taxon>
        <taxon>Hyloidea</taxon>
        <taxon>Eleutherodactylidae</taxon>
        <taxon>Eleutherodactylinae</taxon>
        <taxon>Eleutherodactylus</taxon>
        <taxon>Eleutherodactylus</taxon>
    </lineage>
</organism>
<dbReference type="Proteomes" id="UP000770717">
    <property type="component" value="Unassembled WGS sequence"/>
</dbReference>
<proteinExistence type="predicted"/>
<keyword evidence="3" id="KW-1185">Reference proteome</keyword>
<dbReference type="AlphaFoldDB" id="A0A8J6C255"/>
<protein>
    <submittedName>
        <fullName evidence="2">Uncharacterized protein</fullName>
    </submittedName>
</protein>